<dbReference type="VEuPathDB" id="TriTrypDB:Tb427_000393300"/>
<feature type="region of interest" description="Disordered" evidence="1">
    <location>
        <begin position="397"/>
        <end position="467"/>
    </location>
</feature>
<dbReference type="EMBL" id="KX700904">
    <property type="protein sequence ID" value="APD74860.1"/>
    <property type="molecule type" value="Genomic_DNA"/>
</dbReference>
<evidence type="ECO:0000256" key="2">
    <source>
        <dbReference type="SAM" id="SignalP"/>
    </source>
</evidence>
<feature type="compositionally biased region" description="Basic and acidic residues" evidence="1">
    <location>
        <begin position="410"/>
        <end position="463"/>
    </location>
</feature>
<dbReference type="Gene3D" id="3.90.150.10">
    <property type="entry name" value="Variant Surface Glycoprotein, subunit A domain 1"/>
    <property type="match status" value="1"/>
</dbReference>
<accession>A0A1J0RAP0</accession>
<sequence>MATTLAVQTAVLAATITATSAAIHDNIHKVDSPCAAADYLLGIAGRAQNKLAQQLAAGAEYFRLAQRIKIAAAAKPSPNQLAAQLSTAALEKKATEALSAANGAYSAIINGISAASQLAGTQNLLFELAKLNLPNIQSATDTTFTGQTGKALTPTLEPTGTGECTTGIDKRADKQTRADPDPSKAEITVYTMQAKPASAALGGELSICAASNTAAATPGNCKDGSASNDNLQFIGGKLLELKANKLTRKRSSNDEYASEGQYHGKLPSEKTIRNLLKKIKAMENAAATLTQTSAITDLKLISEAQEIKDAMARALKGEQGSYTDGKRKAEVDKLLKQAYGEDKKIVEGISKLAKEFRPNKAATGGEGDKQLEQITSVDELAAETYYAIKKIIDEEGQKKKNQASPSCPTKTEKASEPAKTADECKKHTTSEACKEGGCEFDEKKPEGERCFPKPESNKKDEKSFSSNLRVSVPQVCAELSLLSF</sequence>
<feature type="region of interest" description="Disordered" evidence="1">
    <location>
        <begin position="147"/>
        <end position="182"/>
    </location>
</feature>
<proteinExistence type="predicted"/>
<dbReference type="VEuPathDB" id="TriTrypDB:Tb11.0110"/>
<name>A0A1J0RAP0_9TRYP</name>
<dbReference type="SUPFAM" id="SSF58087">
    <property type="entry name" value="Variant surface glycoprotein (N-terminal domain)"/>
    <property type="match status" value="1"/>
</dbReference>
<keyword evidence="2" id="KW-0732">Signal</keyword>
<feature type="chain" id="PRO_5009615415" evidence="2">
    <location>
        <begin position="22"/>
        <end position="484"/>
    </location>
</feature>
<reference evidence="3" key="1">
    <citation type="submission" date="2016-08" db="EMBL/GenBank/DDBJ databases">
        <title>VSG repertoire of Trypanosoma brucei EATRO 1125.</title>
        <authorList>
            <person name="Cross G.A."/>
        </authorList>
    </citation>
    <scope>NUCLEOTIDE SEQUENCE</scope>
    <source>
        <strain evidence="3">EATRO 1125</strain>
    </source>
</reference>
<evidence type="ECO:0000313" key="3">
    <source>
        <dbReference type="EMBL" id="APD74860.1"/>
    </source>
</evidence>
<organism evidence="3">
    <name type="scientific">Trypanosoma brucei</name>
    <dbReference type="NCBI Taxonomy" id="5691"/>
    <lineage>
        <taxon>Eukaryota</taxon>
        <taxon>Discoba</taxon>
        <taxon>Euglenozoa</taxon>
        <taxon>Kinetoplastea</taxon>
        <taxon>Metakinetoplastina</taxon>
        <taxon>Trypanosomatida</taxon>
        <taxon>Trypanosomatidae</taxon>
        <taxon>Trypanosoma</taxon>
    </lineage>
</organism>
<dbReference type="Gene3D" id="1.10.470.10">
    <property type="entry name" value="Variant Surface Glycoprotein, subunit A, domain 2"/>
    <property type="match status" value="1"/>
</dbReference>
<dbReference type="AlphaFoldDB" id="A0A1J0RAP0"/>
<evidence type="ECO:0000256" key="1">
    <source>
        <dbReference type="SAM" id="MobiDB-lite"/>
    </source>
</evidence>
<protein>
    <submittedName>
        <fullName evidence="3">Variant surface glycoprotein 1125.4340</fullName>
    </submittedName>
</protein>
<feature type="compositionally biased region" description="Basic and acidic residues" evidence="1">
    <location>
        <begin position="168"/>
        <end position="182"/>
    </location>
</feature>
<feature type="signal peptide" evidence="2">
    <location>
        <begin position="1"/>
        <end position="21"/>
    </location>
</feature>
<feature type="compositionally biased region" description="Polar residues" evidence="1">
    <location>
        <begin position="147"/>
        <end position="164"/>
    </location>
</feature>